<feature type="region of interest" description="Disordered" evidence="1">
    <location>
        <begin position="1"/>
        <end position="21"/>
    </location>
</feature>
<name>A0A821YTV7_9BILA</name>
<organism evidence="2 3">
    <name type="scientific">Rotaria socialis</name>
    <dbReference type="NCBI Taxonomy" id="392032"/>
    <lineage>
        <taxon>Eukaryota</taxon>
        <taxon>Metazoa</taxon>
        <taxon>Spiralia</taxon>
        <taxon>Gnathifera</taxon>
        <taxon>Rotifera</taxon>
        <taxon>Eurotatoria</taxon>
        <taxon>Bdelloidea</taxon>
        <taxon>Philodinida</taxon>
        <taxon>Philodinidae</taxon>
        <taxon>Rotaria</taxon>
    </lineage>
</organism>
<dbReference type="EMBL" id="CAJOBS010019645">
    <property type="protein sequence ID" value="CAF4966783.1"/>
    <property type="molecule type" value="Genomic_DNA"/>
</dbReference>
<evidence type="ECO:0000313" key="2">
    <source>
        <dbReference type="EMBL" id="CAF4966783.1"/>
    </source>
</evidence>
<dbReference type="AlphaFoldDB" id="A0A821YTV7"/>
<dbReference type="Proteomes" id="UP000663838">
    <property type="component" value="Unassembled WGS sequence"/>
</dbReference>
<proteinExistence type="predicted"/>
<evidence type="ECO:0000256" key="1">
    <source>
        <dbReference type="SAM" id="MobiDB-lite"/>
    </source>
</evidence>
<comment type="caution">
    <text evidence="2">The sequence shown here is derived from an EMBL/GenBank/DDBJ whole genome shotgun (WGS) entry which is preliminary data.</text>
</comment>
<evidence type="ECO:0000313" key="3">
    <source>
        <dbReference type="Proteomes" id="UP000663838"/>
    </source>
</evidence>
<feature type="non-terminal residue" evidence="2">
    <location>
        <position position="21"/>
    </location>
</feature>
<reference evidence="2" key="1">
    <citation type="submission" date="2021-02" db="EMBL/GenBank/DDBJ databases">
        <authorList>
            <person name="Nowell W R."/>
        </authorList>
    </citation>
    <scope>NUCLEOTIDE SEQUENCE</scope>
</reference>
<protein>
    <submittedName>
        <fullName evidence="2">Uncharacterized protein</fullName>
    </submittedName>
</protein>
<accession>A0A821YTV7</accession>
<sequence length="21" mass="2259">MARTPDNEQGLMAAGIIQNNN</sequence>
<gene>
    <name evidence="2" type="ORF">TOA249_LOCUS34425</name>
</gene>